<evidence type="ECO:0000259" key="3">
    <source>
        <dbReference type="PROSITE" id="PS52035"/>
    </source>
</evidence>
<organism evidence="4 5">
    <name type="scientific">Maribellus luteus</name>
    <dbReference type="NCBI Taxonomy" id="2305463"/>
    <lineage>
        <taxon>Bacteria</taxon>
        <taxon>Pseudomonadati</taxon>
        <taxon>Bacteroidota</taxon>
        <taxon>Bacteroidia</taxon>
        <taxon>Marinilabiliales</taxon>
        <taxon>Prolixibacteraceae</taxon>
        <taxon>Maribellus</taxon>
    </lineage>
</organism>
<comment type="cofactor">
    <cofactor evidence="1">
        <name>Zn(2+)</name>
        <dbReference type="ChEBI" id="CHEBI:29105"/>
    </cofactor>
</comment>
<dbReference type="AlphaFoldDB" id="A0A399SWJ9"/>
<gene>
    <name evidence="4" type="ORF">D1614_12055</name>
</gene>
<dbReference type="GO" id="GO:0004181">
    <property type="term" value="F:metallocarboxypeptidase activity"/>
    <property type="evidence" value="ECO:0007669"/>
    <property type="project" value="InterPro"/>
</dbReference>
<comment type="caution">
    <text evidence="4">The sequence shown here is derived from an EMBL/GenBank/DDBJ whole genome shotgun (WGS) entry which is preliminary data.</text>
</comment>
<dbReference type="PANTHER" id="PTHR12756:SF11">
    <property type="entry name" value="CYTOSOLIC CARBOXYPEPTIDASE 1"/>
    <property type="match status" value="1"/>
</dbReference>
<dbReference type="OrthoDB" id="1111523at2"/>
<comment type="similarity">
    <text evidence="2">Belongs to the peptidase M14 family.</text>
</comment>
<feature type="active site" description="Proton donor/acceptor" evidence="2">
    <location>
        <position position="387"/>
    </location>
</feature>
<dbReference type="RefSeq" id="WP_119438202.1">
    <property type="nucleotide sequence ID" value="NZ_QWGR01000006.1"/>
</dbReference>
<protein>
    <recommendedName>
        <fullName evidence="3">Peptidase M14 domain-containing protein</fullName>
    </recommendedName>
</protein>
<keyword evidence="5" id="KW-1185">Reference proteome</keyword>
<dbReference type="SUPFAM" id="SSF53187">
    <property type="entry name" value="Zn-dependent exopeptidases"/>
    <property type="match status" value="1"/>
</dbReference>
<evidence type="ECO:0000313" key="5">
    <source>
        <dbReference type="Proteomes" id="UP000265926"/>
    </source>
</evidence>
<dbReference type="SMART" id="SM00631">
    <property type="entry name" value="Zn_pept"/>
    <property type="match status" value="1"/>
</dbReference>
<evidence type="ECO:0000256" key="1">
    <source>
        <dbReference type="ARBA" id="ARBA00001947"/>
    </source>
</evidence>
<evidence type="ECO:0000313" key="4">
    <source>
        <dbReference type="EMBL" id="RIJ47858.1"/>
    </source>
</evidence>
<evidence type="ECO:0000256" key="2">
    <source>
        <dbReference type="PROSITE-ProRule" id="PRU01379"/>
    </source>
</evidence>
<dbReference type="PANTHER" id="PTHR12756">
    <property type="entry name" value="CYTOSOLIC CARBOXYPEPTIDASE"/>
    <property type="match status" value="1"/>
</dbReference>
<dbReference type="InterPro" id="IPR000834">
    <property type="entry name" value="Peptidase_M14"/>
</dbReference>
<feature type="domain" description="Peptidase M14" evidence="3">
    <location>
        <begin position="165"/>
        <end position="415"/>
    </location>
</feature>
<dbReference type="Pfam" id="PF00246">
    <property type="entry name" value="Peptidase_M14"/>
    <property type="match status" value="1"/>
</dbReference>
<dbReference type="GO" id="GO:0008270">
    <property type="term" value="F:zinc ion binding"/>
    <property type="evidence" value="ECO:0007669"/>
    <property type="project" value="InterPro"/>
</dbReference>
<name>A0A399SWJ9_9BACT</name>
<dbReference type="InterPro" id="IPR050821">
    <property type="entry name" value="Cytosolic_carboxypeptidase"/>
</dbReference>
<dbReference type="Gene3D" id="3.40.630.10">
    <property type="entry name" value="Zn peptidases"/>
    <property type="match status" value="1"/>
</dbReference>
<proteinExistence type="inferred from homology"/>
<reference evidence="4 5" key="1">
    <citation type="submission" date="2018-08" db="EMBL/GenBank/DDBJ databases">
        <title>Pallidiluteibacterium maritimus gen. nov., sp. nov., isolated from coastal sediment.</title>
        <authorList>
            <person name="Zhou L.Y."/>
        </authorList>
    </citation>
    <scope>NUCLEOTIDE SEQUENCE [LARGE SCALE GENOMIC DNA]</scope>
    <source>
        <strain evidence="4 5">XSD2</strain>
    </source>
</reference>
<sequence length="418" mass="47688">MVKRWYLFIFLWAIFWSCGDKQWKGQEAIQRVNTETRPIQYQWKQTYHIGKGLHFSNEFDGARLNGIAMTGEDHVTVLITPENTPVNASPWYAFKVWSDTPRNIRVKITYNEGVSHRYYPKLSRDQKTWAKIDSASYQLDSVSLSRKLAPTFCEFDLSVSSDTTWIAAQELIVSKDIDRWEAQLDTFSFVTQQEIGKSRNGKSISLLQIGNPESKKMVMILSRQHPPEVTGWLAMQAFVERLCASDSLTQSFRNEYLTYVVPCINPDGVDLGHWRHNAGGIDLNRDWEAFRQPETQLIRRFMQDKVIKGGKFYLAIDFHSTFEDIYYTISPKLNGNMPGLVPKIIAATAGQIPGYTPNVKPNEKDAPHISSSESIFHAFHAEAFTYEVGDDTPRDLIREKGGATAASSMQLLLKPESK</sequence>
<accession>A0A399SWJ9</accession>
<dbReference type="PROSITE" id="PS52035">
    <property type="entry name" value="PEPTIDASE_M14"/>
    <property type="match status" value="1"/>
</dbReference>
<dbReference type="Gene3D" id="2.60.40.3120">
    <property type="match status" value="1"/>
</dbReference>
<dbReference type="GO" id="GO:0006508">
    <property type="term" value="P:proteolysis"/>
    <property type="evidence" value="ECO:0007669"/>
    <property type="project" value="InterPro"/>
</dbReference>
<dbReference type="Proteomes" id="UP000265926">
    <property type="component" value="Unassembled WGS sequence"/>
</dbReference>
<dbReference type="EMBL" id="QWGR01000006">
    <property type="protein sequence ID" value="RIJ47858.1"/>
    <property type="molecule type" value="Genomic_DNA"/>
</dbReference>
<dbReference type="CDD" id="cd06237">
    <property type="entry name" value="M14_Nna1-like"/>
    <property type="match status" value="1"/>
</dbReference>